<dbReference type="PANTHER" id="PTHR30282:SF0">
    <property type="entry name" value="P-AMINOBENZOYL-GLUTAMATE TRANSPORT PROTEIN"/>
    <property type="match status" value="1"/>
</dbReference>
<protein>
    <submittedName>
        <fullName evidence="2">Aminobenzoyl-glutamate transport protein</fullName>
    </submittedName>
</protein>
<dbReference type="AlphaFoldDB" id="A0A3B0Z4I3"/>
<reference evidence="2" key="1">
    <citation type="submission" date="2018-06" db="EMBL/GenBank/DDBJ databases">
        <authorList>
            <person name="Zhirakovskaya E."/>
        </authorList>
    </citation>
    <scope>NUCLEOTIDE SEQUENCE</scope>
</reference>
<evidence type="ECO:0000256" key="1">
    <source>
        <dbReference type="SAM" id="Phobius"/>
    </source>
</evidence>
<organism evidence="2">
    <name type="scientific">hydrothermal vent metagenome</name>
    <dbReference type="NCBI Taxonomy" id="652676"/>
    <lineage>
        <taxon>unclassified sequences</taxon>
        <taxon>metagenomes</taxon>
        <taxon>ecological metagenomes</taxon>
    </lineage>
</organism>
<dbReference type="InterPro" id="IPR004697">
    <property type="entry name" value="AbgT"/>
</dbReference>
<accession>A0A3B0Z4I3</accession>
<name>A0A3B0Z4I3_9ZZZZ</name>
<feature type="transmembrane region" description="Helical" evidence="1">
    <location>
        <begin position="52"/>
        <end position="72"/>
    </location>
</feature>
<dbReference type="PANTHER" id="PTHR30282">
    <property type="entry name" value="P-AMINOBENZOYL GLUTAMATE TRANSPORTER"/>
    <property type="match status" value="1"/>
</dbReference>
<dbReference type="EMBL" id="UOFO01000030">
    <property type="protein sequence ID" value="VAW83940.1"/>
    <property type="molecule type" value="Genomic_DNA"/>
</dbReference>
<proteinExistence type="predicted"/>
<evidence type="ECO:0000313" key="2">
    <source>
        <dbReference type="EMBL" id="VAW83940.1"/>
    </source>
</evidence>
<keyword evidence="1" id="KW-0812">Transmembrane</keyword>
<feature type="non-terminal residue" evidence="2">
    <location>
        <position position="1"/>
    </location>
</feature>
<sequence length="178" mass="19072">DIARLMGDTMASLGPYIVLAFFAAQFIAFFKFSHLGEMLAVVGGQALAQADLSSGILITAFIMVVMLGNLLIGSASAKYAFFAPVFVPMFMQVGISPELTQAAYRIGDSVTNVITPLNPYMVIVLAFLQRYAPKAGIGTLISLMLPYAIAFAIAWLLLLLTWMFFGISLGPGGTLTYP</sequence>
<feature type="transmembrane region" description="Helical" evidence="1">
    <location>
        <begin position="109"/>
        <end position="128"/>
    </location>
</feature>
<gene>
    <name evidence="2" type="ORF">MNBD_GAMMA16-1762</name>
</gene>
<keyword evidence="1" id="KW-1133">Transmembrane helix</keyword>
<dbReference type="GO" id="GO:0015558">
    <property type="term" value="F:secondary active p-aminobenzoyl-glutamate transmembrane transporter activity"/>
    <property type="evidence" value="ECO:0007669"/>
    <property type="project" value="InterPro"/>
</dbReference>
<feature type="transmembrane region" description="Helical" evidence="1">
    <location>
        <begin position="140"/>
        <end position="165"/>
    </location>
</feature>
<dbReference type="Pfam" id="PF03806">
    <property type="entry name" value="ABG_transport"/>
    <property type="match status" value="1"/>
</dbReference>
<feature type="transmembrane region" description="Helical" evidence="1">
    <location>
        <begin position="12"/>
        <end position="32"/>
    </location>
</feature>
<dbReference type="GO" id="GO:1902604">
    <property type="term" value="P:p-aminobenzoyl-glutamate transmembrane transport"/>
    <property type="evidence" value="ECO:0007669"/>
    <property type="project" value="InterPro"/>
</dbReference>
<keyword evidence="1" id="KW-0472">Membrane</keyword>
<feature type="transmembrane region" description="Helical" evidence="1">
    <location>
        <begin position="79"/>
        <end position="97"/>
    </location>
</feature>